<sequence>MSLGWVTIPVSLFVLMTAVAVVRLIELTTARRNARWGIDRGGIEYGQRHYPVMIVLHVCLLVGTVAEVVLTDRAFVPLIGWPALAVLILVQVGRAWCMRALGPRWNTRVIVVPGLLPVTTGPYRWIRHPNYLIVLFEGIALPLVHTAWITAMLFTIANTPWLVVRIRTENAALWPAVGPAAQGSS</sequence>
<evidence type="ECO:0000256" key="3">
    <source>
        <dbReference type="ARBA" id="ARBA00022989"/>
    </source>
</evidence>
<dbReference type="GO" id="GO:0016020">
    <property type="term" value="C:membrane"/>
    <property type="evidence" value="ECO:0007669"/>
    <property type="project" value="UniProtKB-SubCell"/>
</dbReference>
<dbReference type="RefSeq" id="WP_073494328.1">
    <property type="nucleotide sequence ID" value="NZ_MPOH02000005.1"/>
</dbReference>
<evidence type="ECO:0000313" key="6">
    <source>
        <dbReference type="EMBL" id="OQD57378.1"/>
    </source>
</evidence>
<reference evidence="7" key="1">
    <citation type="submission" date="2016-11" db="EMBL/GenBank/DDBJ databases">
        <authorList>
            <person name="Schniete J.K."/>
            <person name="Salih T."/>
            <person name="Algora Gallardo L."/>
            <person name="Martinez Fernandez S."/>
            <person name="Herron P.R."/>
        </authorList>
    </citation>
    <scope>NUCLEOTIDE SEQUENCE [LARGE SCALE GENOMIC DNA]</scope>
    <source>
        <strain evidence="7">DSM 41896</strain>
    </source>
</reference>
<evidence type="ECO:0000256" key="5">
    <source>
        <dbReference type="SAM" id="Phobius"/>
    </source>
</evidence>
<dbReference type="Gene3D" id="1.20.120.1630">
    <property type="match status" value="1"/>
</dbReference>
<keyword evidence="3 5" id="KW-1133">Transmembrane helix</keyword>
<keyword evidence="2 5" id="KW-0812">Transmembrane</keyword>
<evidence type="ECO:0000256" key="2">
    <source>
        <dbReference type="ARBA" id="ARBA00022692"/>
    </source>
</evidence>
<dbReference type="Pfam" id="PF04140">
    <property type="entry name" value="ICMT"/>
    <property type="match status" value="1"/>
</dbReference>
<accession>A0A1V6MY35</accession>
<comment type="subcellular location">
    <subcellularLocation>
        <location evidence="1">Membrane</location>
        <topology evidence="1">Multi-pass membrane protein</topology>
    </subcellularLocation>
</comment>
<dbReference type="EMBL" id="MPOH02000005">
    <property type="protein sequence ID" value="OQD57378.1"/>
    <property type="molecule type" value="Genomic_DNA"/>
</dbReference>
<evidence type="ECO:0000313" key="7">
    <source>
        <dbReference type="Proteomes" id="UP000184286"/>
    </source>
</evidence>
<protein>
    <recommendedName>
        <fullName evidence="8">Isoprenylcysteine carboxyl methyltransferase</fullName>
    </recommendedName>
</protein>
<reference evidence="6 7" key="2">
    <citation type="submission" date="2017-02" db="EMBL/GenBank/DDBJ databases">
        <title>Draft genome sequence of Streptomyces phaeoluteigriseus type strain DSM41896.</title>
        <authorList>
            <person name="Salih T.S."/>
            <person name="Algora Gallardo L."/>
            <person name="Melo Santos T."/>
            <person name="Filgueira Martinez S."/>
            <person name="Herron P.R."/>
        </authorList>
    </citation>
    <scope>NUCLEOTIDE SEQUENCE [LARGE SCALE GENOMIC DNA]</scope>
    <source>
        <strain evidence="6 7">DSM 41896</strain>
    </source>
</reference>
<feature type="transmembrane region" description="Helical" evidence="5">
    <location>
        <begin position="109"/>
        <end position="126"/>
    </location>
</feature>
<organism evidence="6 7">
    <name type="scientific">Streptomyces phaeoluteigriseus</name>
    <dbReference type="NCBI Taxonomy" id="114686"/>
    <lineage>
        <taxon>Bacteria</taxon>
        <taxon>Bacillati</taxon>
        <taxon>Actinomycetota</taxon>
        <taxon>Actinomycetes</taxon>
        <taxon>Kitasatosporales</taxon>
        <taxon>Streptomycetaceae</taxon>
        <taxon>Streptomyces</taxon>
        <taxon>Streptomyces aurantiacus group</taxon>
    </lineage>
</organism>
<dbReference type="AlphaFoldDB" id="A0A1V6MY35"/>
<dbReference type="InterPro" id="IPR007269">
    <property type="entry name" value="ICMT_MeTrfase"/>
</dbReference>
<name>A0A1V6MY35_9ACTN</name>
<dbReference type="STRING" id="114686.BM536_005280"/>
<dbReference type="Proteomes" id="UP000184286">
    <property type="component" value="Unassembled WGS sequence"/>
</dbReference>
<dbReference type="GO" id="GO:0004671">
    <property type="term" value="F:protein C-terminal S-isoprenylcysteine carboxyl O-methyltransferase activity"/>
    <property type="evidence" value="ECO:0007669"/>
    <property type="project" value="InterPro"/>
</dbReference>
<evidence type="ECO:0008006" key="8">
    <source>
        <dbReference type="Google" id="ProtNLM"/>
    </source>
</evidence>
<keyword evidence="4 5" id="KW-0472">Membrane</keyword>
<evidence type="ECO:0000256" key="4">
    <source>
        <dbReference type="ARBA" id="ARBA00023136"/>
    </source>
</evidence>
<dbReference type="OrthoDB" id="7203053at2"/>
<feature type="transmembrane region" description="Helical" evidence="5">
    <location>
        <begin position="132"/>
        <end position="157"/>
    </location>
</feature>
<comment type="caution">
    <text evidence="6">The sequence shown here is derived from an EMBL/GenBank/DDBJ whole genome shotgun (WGS) entry which is preliminary data.</text>
</comment>
<feature type="transmembrane region" description="Helical" evidence="5">
    <location>
        <begin position="6"/>
        <end position="25"/>
    </location>
</feature>
<gene>
    <name evidence="6" type="ORF">BM536_005280</name>
</gene>
<feature type="transmembrane region" description="Helical" evidence="5">
    <location>
        <begin position="75"/>
        <end position="97"/>
    </location>
</feature>
<evidence type="ECO:0000256" key="1">
    <source>
        <dbReference type="ARBA" id="ARBA00004141"/>
    </source>
</evidence>
<proteinExistence type="predicted"/>
<feature type="transmembrane region" description="Helical" evidence="5">
    <location>
        <begin position="50"/>
        <end position="69"/>
    </location>
</feature>